<evidence type="ECO:0000256" key="2">
    <source>
        <dbReference type="ARBA" id="ARBA00022729"/>
    </source>
</evidence>
<feature type="region of interest" description="Disordered" evidence="5">
    <location>
        <begin position="436"/>
        <end position="458"/>
    </location>
</feature>
<gene>
    <name evidence="6" type="ORF">LSAT_V11C400158760</name>
</gene>
<feature type="region of interest" description="Disordered" evidence="5">
    <location>
        <begin position="82"/>
        <end position="101"/>
    </location>
</feature>
<sequence>MSKVWGNIGAWAAEAERAEAEEKELAAAAAAAPPQSYPSLKEAVNTNKGKKKTKMTLHEFTMAGSGGLGGGASSRELAYDRKGLTPEEMMRLPTGPKERSAEEMQYGRLGGGFSSYGGGRGGPRMRDREGDGDAAWGNNRRSYGEFGDDRRVSSPRISEYDQPSRADEVDNWAMSKKPMTPTYDALTRPNRYGSLDGGGGVGGGFSRADEIDNWAASKKPMPPARSSNFGPGCRDSGGSEDDHWKRGVVPRDGDQERPTERRRLVLDPPKGESAPVEPSAHTNKPSPFGAARPREEVLAEKGLDHKKVDLEIDAKKSSSRPTSSHSGSSVEGRTALQPQGLEKTRPKVNPFGDAKPREVLLQEKGIDYRKIDVELERRRLGRSIGCFVGYNGSKCTHTLEKIACSSMMSMILSLQNTKEAIKNLKEEIDILKREYNSGSDANNESNGNGNQSSSSLSDRILEKERKLEQLNHDLNNKIRFSQKPVERTVLMSTDDSRSADSSETRGSNRDHSWVRKGDDRGGFGRSNSKERWVLDYFTSLIRMKLWRKLKLESNGIQLLKICVLCANRNLEFRQTKHISNLTELNIRKQYNNICIEIRSVEVITVTMDHGGRKTPLPKPSVVCLLVILATRLVNATISKSSCDFPAVFNFGDSNSDTGGLSAAFGQAPPPNGETFFHGPVGRYSDGRLVIDFIAQSLGLPYLSAYLDALGSNFTHGANFATGGSTIRPQNTTRHQSGLSPISLNVQSYEFNDFHLRTQTIRKAGGIFKELLPKPEAFSRGLYTFDIGQNDLTGGLLLNLSTQQVKASIPDILGQFKTVVKSVHDKGGRYFWIHNVGPIGCLPYVLEHLPITAQQMDKVGCGNPFNELAQFFNSKLKDLVDRLREELPEAAITYVDIYKARYTLINQASKYGFEHPLRACCGHGGKYNYNTHVGCGGEVKSCKDPSVMIIWDGIHYTEAANRWVFDHIANGSFSDPSLPLQMACHRNSDQ</sequence>
<feature type="compositionally biased region" description="Gly residues" evidence="5">
    <location>
        <begin position="108"/>
        <end position="122"/>
    </location>
</feature>
<comment type="similarity">
    <text evidence="1">Belongs to the 'GDSL' lipolytic enzyme family.</text>
</comment>
<feature type="region of interest" description="Disordered" evidence="5">
    <location>
        <begin position="489"/>
        <end position="520"/>
    </location>
</feature>
<proteinExistence type="inferred from homology"/>
<organism evidence="6 7">
    <name type="scientific">Lactuca sativa</name>
    <name type="common">Garden lettuce</name>
    <dbReference type="NCBI Taxonomy" id="4236"/>
    <lineage>
        <taxon>Eukaryota</taxon>
        <taxon>Viridiplantae</taxon>
        <taxon>Streptophyta</taxon>
        <taxon>Embryophyta</taxon>
        <taxon>Tracheophyta</taxon>
        <taxon>Spermatophyta</taxon>
        <taxon>Magnoliopsida</taxon>
        <taxon>eudicotyledons</taxon>
        <taxon>Gunneridae</taxon>
        <taxon>Pentapetalae</taxon>
        <taxon>asterids</taxon>
        <taxon>campanulids</taxon>
        <taxon>Asterales</taxon>
        <taxon>Asteraceae</taxon>
        <taxon>Cichorioideae</taxon>
        <taxon>Cichorieae</taxon>
        <taxon>Lactucinae</taxon>
        <taxon>Lactuca</taxon>
    </lineage>
</organism>
<reference evidence="6 7" key="1">
    <citation type="journal article" date="2017" name="Nat. Commun.">
        <title>Genome assembly with in vitro proximity ligation data and whole-genome triplication in lettuce.</title>
        <authorList>
            <person name="Reyes-Chin-Wo S."/>
            <person name="Wang Z."/>
            <person name="Yang X."/>
            <person name="Kozik A."/>
            <person name="Arikit S."/>
            <person name="Song C."/>
            <person name="Xia L."/>
            <person name="Froenicke L."/>
            <person name="Lavelle D.O."/>
            <person name="Truco M.J."/>
            <person name="Xia R."/>
            <person name="Zhu S."/>
            <person name="Xu C."/>
            <person name="Xu H."/>
            <person name="Xu X."/>
            <person name="Cox K."/>
            <person name="Korf I."/>
            <person name="Meyers B.C."/>
            <person name="Michelmore R.W."/>
        </authorList>
    </citation>
    <scope>NUCLEOTIDE SEQUENCE [LARGE SCALE GENOMIC DNA]</scope>
    <source>
        <strain evidence="7">cv. Salinas</strain>
        <tissue evidence="6">Seedlings</tissue>
    </source>
</reference>
<dbReference type="EMBL" id="NBSK02000004">
    <property type="protein sequence ID" value="KAJ0213846.1"/>
    <property type="molecule type" value="Genomic_DNA"/>
</dbReference>
<dbReference type="Proteomes" id="UP000235145">
    <property type="component" value="Unassembled WGS sequence"/>
</dbReference>
<feature type="compositionally biased region" description="Basic and acidic residues" evidence="5">
    <location>
        <begin position="15"/>
        <end position="25"/>
    </location>
</feature>
<feature type="compositionally biased region" description="Basic and acidic residues" evidence="5">
    <location>
        <begin position="147"/>
        <end position="168"/>
    </location>
</feature>
<dbReference type="SUPFAM" id="SSF52266">
    <property type="entry name" value="SGNH hydrolase"/>
    <property type="match status" value="1"/>
</dbReference>
<dbReference type="CDD" id="cd01837">
    <property type="entry name" value="SGNH_plant_lipase_like"/>
    <property type="match status" value="1"/>
</dbReference>
<dbReference type="GO" id="GO:0016788">
    <property type="term" value="F:hydrolase activity, acting on ester bonds"/>
    <property type="evidence" value="ECO:0007669"/>
    <property type="project" value="InterPro"/>
</dbReference>
<dbReference type="InterPro" id="IPR010433">
    <property type="entry name" value="EIF-4B_pln"/>
</dbReference>
<feature type="compositionally biased region" description="Basic and acidic residues" evidence="5">
    <location>
        <begin position="292"/>
        <end position="316"/>
    </location>
</feature>
<protein>
    <recommendedName>
        <fullName evidence="8">GDSL esterase/lipase</fullName>
    </recommendedName>
</protein>
<evidence type="ECO:0000256" key="4">
    <source>
        <dbReference type="ARBA" id="ARBA00023180"/>
    </source>
</evidence>
<dbReference type="InterPro" id="IPR036514">
    <property type="entry name" value="SGNH_hydro_sf"/>
</dbReference>
<evidence type="ECO:0000313" key="6">
    <source>
        <dbReference type="EMBL" id="KAJ0213846.1"/>
    </source>
</evidence>
<evidence type="ECO:0000313" key="7">
    <source>
        <dbReference type="Proteomes" id="UP000235145"/>
    </source>
</evidence>
<dbReference type="PANTHER" id="PTHR22835">
    <property type="entry name" value="ZINC FINGER FYVE DOMAIN CONTAINING PROTEIN"/>
    <property type="match status" value="1"/>
</dbReference>
<feature type="region of interest" description="Disordered" evidence="5">
    <location>
        <begin position="15"/>
        <end position="52"/>
    </location>
</feature>
<keyword evidence="7" id="KW-1185">Reference proteome</keyword>
<dbReference type="InterPro" id="IPR035669">
    <property type="entry name" value="SGNH_plant_lipase-like"/>
</dbReference>
<dbReference type="PANTHER" id="PTHR22835:SF587">
    <property type="entry name" value="ALPHA-L-FUCOSIDASE"/>
    <property type="match status" value="1"/>
</dbReference>
<evidence type="ECO:0008006" key="8">
    <source>
        <dbReference type="Google" id="ProtNLM"/>
    </source>
</evidence>
<feature type="compositionally biased region" description="Basic and acidic residues" evidence="5">
    <location>
        <begin position="240"/>
        <end position="265"/>
    </location>
</feature>
<dbReference type="Gene3D" id="3.40.50.1110">
    <property type="entry name" value="SGNH hydrolase"/>
    <property type="match status" value="1"/>
</dbReference>
<feature type="compositionally biased region" description="Low complexity" evidence="5">
    <location>
        <begin position="436"/>
        <end position="457"/>
    </location>
</feature>
<dbReference type="InterPro" id="IPR001087">
    <property type="entry name" value="GDSL"/>
</dbReference>
<keyword evidence="3" id="KW-0378">Hydrolase</keyword>
<evidence type="ECO:0000256" key="5">
    <source>
        <dbReference type="SAM" id="MobiDB-lite"/>
    </source>
</evidence>
<keyword evidence="2" id="KW-0732">Signal</keyword>
<keyword evidence="4" id="KW-0325">Glycoprotein</keyword>
<feature type="region of interest" description="Disordered" evidence="5">
    <location>
        <begin position="108"/>
        <end position="354"/>
    </location>
</feature>
<evidence type="ECO:0000256" key="1">
    <source>
        <dbReference type="ARBA" id="ARBA00008668"/>
    </source>
</evidence>
<evidence type="ECO:0000256" key="3">
    <source>
        <dbReference type="ARBA" id="ARBA00022801"/>
    </source>
</evidence>
<accession>A0A9R1XI25</accession>
<name>A0A9R1XI25_LACSA</name>
<dbReference type="Pfam" id="PF00657">
    <property type="entry name" value="Lipase_GDSL"/>
    <property type="match status" value="1"/>
</dbReference>
<dbReference type="GO" id="GO:0003743">
    <property type="term" value="F:translation initiation factor activity"/>
    <property type="evidence" value="ECO:0007669"/>
    <property type="project" value="InterPro"/>
</dbReference>
<feature type="compositionally biased region" description="Gly residues" evidence="5">
    <location>
        <begin position="195"/>
        <end position="205"/>
    </location>
</feature>
<feature type="compositionally biased region" description="Basic and acidic residues" evidence="5">
    <location>
        <begin position="494"/>
        <end position="520"/>
    </location>
</feature>
<feature type="compositionally biased region" description="Low complexity" evidence="5">
    <location>
        <begin position="319"/>
        <end position="329"/>
    </location>
</feature>
<dbReference type="Pfam" id="PF06273">
    <property type="entry name" value="eIF-4B"/>
    <property type="match status" value="2"/>
</dbReference>
<comment type="caution">
    <text evidence="6">The sequence shown here is derived from an EMBL/GenBank/DDBJ whole genome shotgun (WGS) entry which is preliminary data.</text>
</comment>
<dbReference type="AlphaFoldDB" id="A0A9R1XI25"/>